<feature type="domain" description="Doubled CXXCH motif" evidence="3">
    <location>
        <begin position="48"/>
        <end position="89"/>
    </location>
</feature>
<dbReference type="NCBIfam" id="TIGR01905">
    <property type="entry name" value="paired_CXXCH_1"/>
    <property type="match status" value="3"/>
</dbReference>
<evidence type="ECO:0000256" key="1">
    <source>
        <dbReference type="ARBA" id="ARBA00022729"/>
    </source>
</evidence>
<evidence type="ECO:0000313" key="5">
    <source>
        <dbReference type="Proteomes" id="UP000636888"/>
    </source>
</evidence>
<evidence type="ECO:0000313" key="4">
    <source>
        <dbReference type="EMBL" id="MBJ6727018.1"/>
    </source>
</evidence>
<evidence type="ECO:0000256" key="2">
    <source>
        <dbReference type="SAM" id="SignalP"/>
    </source>
</evidence>
<gene>
    <name evidence="4" type="ORF">JFN93_20090</name>
</gene>
<keyword evidence="1 2" id="KW-0732">Signal</keyword>
<dbReference type="Gene3D" id="1.10.720.180">
    <property type="match status" value="1"/>
</dbReference>
<name>A0A8J7M1W9_9BACT</name>
<dbReference type="GO" id="GO:0016491">
    <property type="term" value="F:oxidoreductase activity"/>
    <property type="evidence" value="ECO:0007669"/>
    <property type="project" value="TreeGrafter"/>
</dbReference>
<dbReference type="EMBL" id="JAEMHM010000019">
    <property type="protein sequence ID" value="MBJ6727018.1"/>
    <property type="molecule type" value="Genomic_DNA"/>
</dbReference>
<dbReference type="InterPro" id="IPR036280">
    <property type="entry name" value="Multihaem_cyt_sf"/>
</dbReference>
<proteinExistence type="predicted"/>
<feature type="domain" description="Doubled CXXCH motif" evidence="3">
    <location>
        <begin position="98"/>
        <end position="137"/>
    </location>
</feature>
<organism evidence="4 5">
    <name type="scientific">Geomesophilobacter sediminis</name>
    <dbReference type="NCBI Taxonomy" id="2798584"/>
    <lineage>
        <taxon>Bacteria</taxon>
        <taxon>Pseudomonadati</taxon>
        <taxon>Thermodesulfobacteriota</taxon>
        <taxon>Desulfuromonadia</taxon>
        <taxon>Geobacterales</taxon>
        <taxon>Geobacteraceae</taxon>
        <taxon>Geomesophilobacter</taxon>
    </lineage>
</organism>
<sequence length="335" mass="36802">MNHHRNLVLAAVFLVCALMLPSVASAGVSEPFKCSMCHKNLMDGKVVHKPVGAWQCLRCHEQFSLEHPLAKGSIGFITEKKKLCATCHGYIVKKQFLHGPVGKGECTACHLAHSGEFSKLLKAPPPKLCYGCHGTEKFNGKHGHPPVTRGECLSCHDAHQADVRMLLRKPGAQLCFSCHDAKLAEGKSVHKPVAEGKCLDCHRPHVSDNRKLLKADFPDTPYRPFGDDAFPLCFSCHNKDLAAAATTDSATGFRNGTRNLHYVHVNKAGKGRNCKICHNPHAASQERLINPKSPNFGAWQIPINFTKTPTGGKCSVGCHKTFYYDREKPVGPQFK</sequence>
<feature type="signal peptide" evidence="2">
    <location>
        <begin position="1"/>
        <end position="26"/>
    </location>
</feature>
<evidence type="ECO:0000259" key="3">
    <source>
        <dbReference type="Pfam" id="PF09699"/>
    </source>
</evidence>
<dbReference type="RefSeq" id="WP_199385935.1">
    <property type="nucleotide sequence ID" value="NZ_JAEMHM010000019.1"/>
</dbReference>
<feature type="domain" description="Doubled CXXCH motif" evidence="3">
    <location>
        <begin position="190"/>
        <end position="240"/>
    </location>
</feature>
<dbReference type="Pfam" id="PF09699">
    <property type="entry name" value="Paired_CXXCH_1"/>
    <property type="match status" value="4"/>
</dbReference>
<dbReference type="PANTHER" id="PTHR35038:SF6">
    <property type="entry name" value="SURFACE LOCALIZED DECAHEME CYTOCHROME C LIPOPROTEIN"/>
    <property type="match status" value="1"/>
</dbReference>
<dbReference type="Proteomes" id="UP000636888">
    <property type="component" value="Unassembled WGS sequence"/>
</dbReference>
<dbReference type="AlphaFoldDB" id="A0A8J7M1W9"/>
<dbReference type="InterPro" id="IPR051829">
    <property type="entry name" value="Multiheme_Cytochr_ET"/>
</dbReference>
<reference evidence="4" key="1">
    <citation type="submission" date="2020-12" db="EMBL/GenBank/DDBJ databases">
        <title>Geomonas sp. Red875, isolated from river sediment.</title>
        <authorList>
            <person name="Xu Z."/>
            <person name="Zhang Z."/>
            <person name="Masuda Y."/>
            <person name="Itoh H."/>
            <person name="Senoo K."/>
        </authorList>
    </citation>
    <scope>NUCLEOTIDE SEQUENCE</scope>
    <source>
        <strain evidence="4">Red875</strain>
    </source>
</reference>
<dbReference type="InterPro" id="IPR010177">
    <property type="entry name" value="Paired_CXXCH_1"/>
</dbReference>
<protein>
    <submittedName>
        <fullName evidence="4">Cytochrome c3 family protein</fullName>
    </submittedName>
</protein>
<comment type="caution">
    <text evidence="4">The sequence shown here is derived from an EMBL/GenBank/DDBJ whole genome shotgun (WGS) entry which is preliminary data.</text>
</comment>
<feature type="domain" description="Doubled CXXCH motif" evidence="3">
    <location>
        <begin position="144"/>
        <end position="182"/>
    </location>
</feature>
<dbReference type="Gene3D" id="3.90.10.10">
    <property type="entry name" value="Cytochrome C3"/>
    <property type="match status" value="1"/>
</dbReference>
<dbReference type="SUPFAM" id="SSF48695">
    <property type="entry name" value="Multiheme cytochromes"/>
    <property type="match status" value="1"/>
</dbReference>
<dbReference type="Gene3D" id="1.10.287.3080">
    <property type="match status" value="1"/>
</dbReference>
<feature type="chain" id="PRO_5035270576" evidence="2">
    <location>
        <begin position="27"/>
        <end position="335"/>
    </location>
</feature>
<accession>A0A8J7M1W9</accession>
<dbReference type="PANTHER" id="PTHR35038">
    <property type="entry name" value="DISSIMILATORY SULFITE REDUCTASE SIRA"/>
    <property type="match status" value="1"/>
</dbReference>
<keyword evidence="5" id="KW-1185">Reference proteome</keyword>